<dbReference type="Gene3D" id="6.10.250.2040">
    <property type="match status" value="3"/>
</dbReference>
<feature type="domain" description="Trimeric autotransporter adhesin YadA-like head" evidence="13">
    <location>
        <begin position="664"/>
        <end position="689"/>
    </location>
</feature>
<dbReference type="OrthoDB" id="1631723at2"/>
<comment type="similarity">
    <text evidence="3">Belongs to the autotransporter-2 (AT-2) (TC 1.B.40) family.</text>
</comment>
<evidence type="ECO:0000256" key="7">
    <source>
        <dbReference type="ARBA" id="ARBA00022729"/>
    </source>
</evidence>
<evidence type="ECO:0000256" key="9">
    <source>
        <dbReference type="ARBA" id="ARBA00023136"/>
    </source>
</evidence>
<proteinExistence type="inferred from homology"/>
<evidence type="ECO:0000313" key="16">
    <source>
        <dbReference type="Proteomes" id="UP000560000"/>
    </source>
</evidence>
<evidence type="ECO:0000313" key="15">
    <source>
        <dbReference type="EMBL" id="MBB6182791.1"/>
    </source>
</evidence>
<dbReference type="Gene3D" id="6.10.250.2030">
    <property type="match status" value="1"/>
</dbReference>
<dbReference type="InterPro" id="IPR008635">
    <property type="entry name" value="Coiled_stalk_dom"/>
</dbReference>
<keyword evidence="9" id="KW-0472">Membrane</keyword>
<feature type="domain" description="Trimeric autotransporter adhesin YadA-like stalk" evidence="14">
    <location>
        <begin position="777"/>
        <end position="808"/>
    </location>
</feature>
<comment type="subcellular location">
    <subcellularLocation>
        <location evidence="2">Cell outer membrane</location>
    </subcellularLocation>
    <subcellularLocation>
        <location evidence="1">Cell surface</location>
    </subcellularLocation>
</comment>
<evidence type="ECO:0000256" key="5">
    <source>
        <dbReference type="ARBA" id="ARBA00022452"/>
    </source>
</evidence>
<evidence type="ECO:0000256" key="11">
    <source>
        <dbReference type="SAM" id="MobiDB-lite"/>
    </source>
</evidence>
<dbReference type="Proteomes" id="UP000560000">
    <property type="component" value="Unassembled WGS sequence"/>
</dbReference>
<feature type="compositionally biased region" description="Low complexity" evidence="11">
    <location>
        <begin position="844"/>
        <end position="865"/>
    </location>
</feature>
<dbReference type="SUPFAM" id="SSF101967">
    <property type="entry name" value="Adhesin YadA, collagen-binding domain"/>
    <property type="match status" value="5"/>
</dbReference>
<evidence type="ECO:0000256" key="10">
    <source>
        <dbReference type="ARBA" id="ARBA00023237"/>
    </source>
</evidence>
<accession>A0A841KJI6</accession>
<dbReference type="AlphaFoldDB" id="A0A841KJI6"/>
<evidence type="ECO:0000256" key="2">
    <source>
        <dbReference type="ARBA" id="ARBA00004442"/>
    </source>
</evidence>
<organism evidence="15 16">
    <name type="scientific">Oleiagrimonas soli</name>
    <dbReference type="NCBI Taxonomy" id="1543381"/>
    <lineage>
        <taxon>Bacteria</taxon>
        <taxon>Pseudomonadati</taxon>
        <taxon>Pseudomonadota</taxon>
        <taxon>Gammaproteobacteria</taxon>
        <taxon>Lysobacterales</taxon>
        <taxon>Rhodanobacteraceae</taxon>
        <taxon>Oleiagrimonas</taxon>
    </lineage>
</organism>
<dbReference type="GO" id="GO:0009986">
    <property type="term" value="C:cell surface"/>
    <property type="evidence" value="ECO:0007669"/>
    <property type="project" value="UniProtKB-SubCell"/>
</dbReference>
<evidence type="ECO:0000259" key="13">
    <source>
        <dbReference type="Pfam" id="PF05658"/>
    </source>
</evidence>
<feature type="domain" description="Trimeric autotransporter adhesin YadA-like stalk" evidence="14">
    <location>
        <begin position="902"/>
        <end position="943"/>
    </location>
</feature>
<evidence type="ECO:0000256" key="4">
    <source>
        <dbReference type="ARBA" id="ARBA00022448"/>
    </source>
</evidence>
<feature type="domain" description="Trimeric autotransporter adhesin YadA-like head" evidence="13">
    <location>
        <begin position="872"/>
        <end position="896"/>
    </location>
</feature>
<dbReference type="Gene3D" id="3.30.1300.30">
    <property type="entry name" value="GSPII I/J protein-like"/>
    <property type="match status" value="1"/>
</dbReference>
<keyword evidence="6" id="KW-0812">Transmembrane</keyword>
<dbReference type="Gene3D" id="2.60.40.4050">
    <property type="match status" value="1"/>
</dbReference>
<feature type="domain" description="Trimeric autotransporter adhesin YadA-like head" evidence="13">
    <location>
        <begin position="844"/>
        <end position="870"/>
    </location>
</feature>
<dbReference type="Pfam" id="PF05658">
    <property type="entry name" value="YadA_head"/>
    <property type="match status" value="8"/>
</dbReference>
<dbReference type="GO" id="GO:0009279">
    <property type="term" value="C:cell outer membrane"/>
    <property type="evidence" value="ECO:0007669"/>
    <property type="project" value="UniProtKB-SubCell"/>
</dbReference>
<dbReference type="SUPFAM" id="SSF54523">
    <property type="entry name" value="Pili subunits"/>
    <property type="match status" value="1"/>
</dbReference>
<dbReference type="CDD" id="cd12820">
    <property type="entry name" value="LbR_YadA-like"/>
    <property type="match status" value="1"/>
</dbReference>
<dbReference type="InterPro" id="IPR008640">
    <property type="entry name" value="Adhesin_Head_dom"/>
</dbReference>
<evidence type="ECO:0000259" key="12">
    <source>
        <dbReference type="Pfam" id="PF03895"/>
    </source>
</evidence>
<dbReference type="EMBL" id="JACHET010000001">
    <property type="protein sequence ID" value="MBB6182791.1"/>
    <property type="molecule type" value="Genomic_DNA"/>
</dbReference>
<feature type="domain" description="Trimeric autotransporter adhesin YadA-like stalk" evidence="14">
    <location>
        <begin position="380"/>
        <end position="411"/>
    </location>
</feature>
<comment type="caution">
    <text evidence="15">The sequence shown here is derived from an EMBL/GenBank/DDBJ whole genome shotgun (WGS) entry which is preliminary data.</text>
</comment>
<dbReference type="GO" id="GO:0015031">
    <property type="term" value="P:protein transport"/>
    <property type="evidence" value="ECO:0007669"/>
    <property type="project" value="UniProtKB-KW"/>
</dbReference>
<evidence type="ECO:0000259" key="14">
    <source>
        <dbReference type="Pfam" id="PF05662"/>
    </source>
</evidence>
<sequence length="1081" mass="106485">MQWRFVGMPVTFDVGDARVLASSATTPSSLSSQTLEPTAVSTAKVVADTRADASPSTSSFAMTGTPTAASFGATLLAVTPTALPVGDSRRPPPPESPAPGLVIGTGGLTGATGGAIDPVTTALLDPNNPYYESGALKLSKDNVTTAYGGGVTITVLGLPVTVPISVENTLTAADGTVFGTGANQHLTLLGGVTSDSYITNINNGATNGGIINSSDPAWSDSCLNADIGGLVGVDVPCWGVNAAQNNQVLIGDGAYANGSEEVVIGTDARHSLASVDANTVFPGDGNRDSVTDPMGVPDSDYQSRLGHSVVIGDNANGTANAQTILGANASSTQPNSVALGYGSVASRAPASGYTDAFGLIGMAQDSAGAVSIGADGYNRQITHLAAGQQDYDAVNVLQLRTAISSVDAATSLAVLYDDDGTGNPSNSVTLVGDGSGAPVSIHNLAAGTVDSTSADAINGSQLYDTNSTVAQYLGGTTAYDSATGMWTAPSFVITSIDGSGNGTTSTYNNVTDAFAALDGSLTNVNSRIDNISNGAGIMYFHAHSTAADSQAVGVGSVAIGGDAVATGDGSMAAGSGAQAETVNAIAIGSTATARGGQSVSLGAGNIADGNGAVSIGDPNVATGDGAVALGMDNTATGNGAIAIGQTNSAIGDGAVAMGISAQSSATGALAFGNGATASVVGGVALGSGSVADRTGAGVELFSGAAIPAEGAVSVGASGAERQITNVAGGTADTDAVNVRQLRAVDNKITGLSDLAVTYDDITRSQVTLNSGGAAVLVTNLAPGAITAVSTDAINGAQLYYWTQDTGNIYSNIRLYNYIQNLSSGGTVSGPFVVNNSNGLPPPNASGDNSAAGGSGATASGSDSTAVGNGATASASNAVALGAGSVADRDNTVSVGADGNERQITHVAAGTEATDAVNVEQLQASTQGTVRYDTTTQNQVDYSNVTLGGPNGGTTTIHNVAAGTAPTDAVNVSQLNNGIDQAVSWANQYTDQQVAGFNDRLSRVNQHAQAGVASAMAMAGLPQAYLPGRNMASVAAGSFHGESSIAVGVSMISDNGRWVYKLSGTANTRGDTGMSVGAGIQW</sequence>
<keyword evidence="8" id="KW-0653">Protein transport</keyword>
<feature type="domain" description="Trimeric autotransporter adhesin YadA-like C-terminal membrane anchor" evidence="12">
    <location>
        <begin position="1021"/>
        <end position="1081"/>
    </location>
</feature>
<feature type="domain" description="Trimeric autotransporter adhesin YadA-like stalk" evidence="14">
    <location>
        <begin position="722"/>
        <end position="752"/>
    </location>
</feature>
<feature type="domain" description="Trimeric autotransporter adhesin YadA-like stalk" evidence="14">
    <location>
        <begin position="956"/>
        <end position="991"/>
    </location>
</feature>
<dbReference type="Pfam" id="PF05662">
    <property type="entry name" value="YadA_stalk"/>
    <property type="match status" value="6"/>
</dbReference>
<name>A0A841KJI6_9GAMM</name>
<feature type="domain" description="Trimeric autotransporter adhesin YadA-like stalk" evidence="14">
    <location>
        <begin position="441"/>
        <end position="478"/>
    </location>
</feature>
<feature type="domain" description="Trimeric autotransporter adhesin YadA-like head" evidence="13">
    <location>
        <begin position="582"/>
        <end position="604"/>
    </location>
</feature>
<evidence type="ECO:0000256" key="3">
    <source>
        <dbReference type="ARBA" id="ARBA00005848"/>
    </source>
</evidence>
<dbReference type="Gene3D" id="1.20.5.170">
    <property type="match status" value="2"/>
</dbReference>
<keyword evidence="5" id="KW-1134">Transmembrane beta strand</keyword>
<evidence type="ECO:0000256" key="1">
    <source>
        <dbReference type="ARBA" id="ARBA00004241"/>
    </source>
</evidence>
<keyword evidence="10" id="KW-0998">Cell outer membrane</keyword>
<protein>
    <submittedName>
        <fullName evidence="15">Autotransporter adhesin</fullName>
    </submittedName>
</protein>
<feature type="region of interest" description="Disordered" evidence="11">
    <location>
        <begin position="838"/>
        <end position="866"/>
    </location>
</feature>
<feature type="domain" description="Trimeric autotransporter adhesin YadA-like head" evidence="13">
    <location>
        <begin position="325"/>
        <end position="343"/>
    </location>
</feature>
<keyword evidence="4" id="KW-0813">Transport</keyword>
<dbReference type="Pfam" id="PF03895">
    <property type="entry name" value="YadA_anchor"/>
    <property type="match status" value="1"/>
</dbReference>
<dbReference type="InterPro" id="IPR045584">
    <property type="entry name" value="Pilin-like"/>
</dbReference>
<dbReference type="Gene3D" id="2.150.10.10">
    <property type="entry name" value="Serralysin-like metalloprotease, C-terminal"/>
    <property type="match status" value="3"/>
</dbReference>
<keyword evidence="7" id="KW-0732">Signal</keyword>
<evidence type="ECO:0000256" key="8">
    <source>
        <dbReference type="ARBA" id="ARBA00022927"/>
    </source>
</evidence>
<feature type="domain" description="Trimeric autotransporter adhesin YadA-like head" evidence="13">
    <location>
        <begin position="551"/>
        <end position="577"/>
    </location>
</feature>
<reference evidence="15 16" key="1">
    <citation type="submission" date="2020-08" db="EMBL/GenBank/DDBJ databases">
        <title>Genomic Encyclopedia of Type Strains, Phase IV (KMG-IV): sequencing the most valuable type-strain genomes for metagenomic binning, comparative biology and taxonomic classification.</title>
        <authorList>
            <person name="Goeker M."/>
        </authorList>
    </citation>
    <scope>NUCLEOTIDE SEQUENCE [LARGE SCALE GENOMIC DNA]</scope>
    <source>
        <strain evidence="15 16">DSM 107085</strain>
    </source>
</reference>
<feature type="domain" description="Trimeric autotransporter adhesin YadA-like head" evidence="13">
    <location>
        <begin position="607"/>
        <end position="631"/>
    </location>
</feature>
<feature type="domain" description="Trimeric autotransporter adhesin YadA-like head" evidence="13">
    <location>
        <begin position="635"/>
        <end position="658"/>
    </location>
</feature>
<dbReference type="InterPro" id="IPR005594">
    <property type="entry name" value="YadA_C"/>
</dbReference>
<dbReference type="InterPro" id="IPR011049">
    <property type="entry name" value="Serralysin-like_metalloprot_C"/>
</dbReference>
<dbReference type="RefSeq" id="WP_052394966.1">
    <property type="nucleotide sequence ID" value="NZ_JACHET010000001.1"/>
</dbReference>
<gene>
    <name evidence="15" type="ORF">HNQ86_000136</name>
</gene>
<evidence type="ECO:0000256" key="6">
    <source>
        <dbReference type="ARBA" id="ARBA00022692"/>
    </source>
</evidence>